<evidence type="ECO:0000313" key="1">
    <source>
        <dbReference type="EMBL" id="GAA4256573.1"/>
    </source>
</evidence>
<gene>
    <name evidence="1" type="ORF">GCM10022255_069940</name>
</gene>
<dbReference type="Gene3D" id="2.60.120.580">
    <property type="entry name" value="Acetamidase/Formamidase-like domains"/>
    <property type="match status" value="2"/>
</dbReference>
<organism evidence="1 2">
    <name type="scientific">Dactylosporangium darangshiense</name>
    <dbReference type="NCBI Taxonomy" id="579108"/>
    <lineage>
        <taxon>Bacteria</taxon>
        <taxon>Bacillati</taxon>
        <taxon>Actinomycetota</taxon>
        <taxon>Actinomycetes</taxon>
        <taxon>Micromonosporales</taxon>
        <taxon>Micromonosporaceae</taxon>
        <taxon>Dactylosporangium</taxon>
    </lineage>
</organism>
<name>A0ABP8DID7_9ACTN</name>
<keyword evidence="2" id="KW-1185">Reference proteome</keyword>
<protein>
    <submittedName>
        <fullName evidence="1">Acetamidase/formamidase family protein</fullName>
    </submittedName>
</protein>
<dbReference type="RefSeq" id="WP_345133543.1">
    <property type="nucleotide sequence ID" value="NZ_BAABAT010000024.1"/>
</dbReference>
<evidence type="ECO:0000313" key="2">
    <source>
        <dbReference type="Proteomes" id="UP001500620"/>
    </source>
</evidence>
<reference evidence="2" key="1">
    <citation type="journal article" date="2019" name="Int. J. Syst. Evol. Microbiol.">
        <title>The Global Catalogue of Microorganisms (GCM) 10K type strain sequencing project: providing services to taxonomists for standard genome sequencing and annotation.</title>
        <authorList>
            <consortium name="The Broad Institute Genomics Platform"/>
            <consortium name="The Broad Institute Genome Sequencing Center for Infectious Disease"/>
            <person name="Wu L."/>
            <person name="Ma J."/>
        </authorList>
    </citation>
    <scope>NUCLEOTIDE SEQUENCE [LARGE SCALE GENOMIC DNA]</scope>
    <source>
        <strain evidence="2">JCM 17441</strain>
    </source>
</reference>
<dbReference type="SUPFAM" id="SSF141130">
    <property type="entry name" value="Acetamidase/Formamidase-like"/>
    <property type="match status" value="1"/>
</dbReference>
<sequence>MTGVVDFELVEPNLYTFGGTEAVDLVKPGQILRTTTEDCFGGGVLTVDDLPSKVCERFNPVTGPFYVAGAEPGDTLALHFAAITPARDWGMSATFPHFGALTSTHATPTLQPPLEERVWQYDLNLQAGTVRYAARRADFAVELPLDPMLGTVGVAPAGGEVRASIVPDAHGGNLDTPELRAGTTLYLGVNVPGALFAFGDGHARQGQGEVCGVGVECAMRVTVAVDLIKGVATPWPRIETDHQLISIGAARPLEDAYRISQHDLVSWVAELTGLDRLDAYQLVSQAGRAAPGNVCDPNYTMHAAIDTAVLRGAVAYGGAHRRLRGLAATLW</sequence>
<dbReference type="EMBL" id="BAABAT010000024">
    <property type="protein sequence ID" value="GAA4256573.1"/>
    <property type="molecule type" value="Genomic_DNA"/>
</dbReference>
<dbReference type="Pfam" id="PF03069">
    <property type="entry name" value="FmdA_AmdA"/>
    <property type="match status" value="2"/>
</dbReference>
<dbReference type="Proteomes" id="UP001500620">
    <property type="component" value="Unassembled WGS sequence"/>
</dbReference>
<accession>A0ABP8DID7</accession>
<proteinExistence type="predicted"/>
<comment type="caution">
    <text evidence="1">The sequence shown here is derived from an EMBL/GenBank/DDBJ whole genome shotgun (WGS) entry which is preliminary data.</text>
</comment>
<dbReference type="PANTHER" id="PTHR31891">
    <property type="entry name" value="FORMAMIDASE C869.04-RELATED"/>
    <property type="match status" value="1"/>
</dbReference>
<dbReference type="Gene3D" id="3.10.28.20">
    <property type="entry name" value="Acetamidase/Formamidase-like domains"/>
    <property type="match status" value="1"/>
</dbReference>
<dbReference type="PANTHER" id="PTHR31891:SF1">
    <property type="entry name" value="FORMAMIDASE C869.04-RELATED"/>
    <property type="match status" value="1"/>
</dbReference>
<dbReference type="InterPro" id="IPR004304">
    <property type="entry name" value="FmdA_AmdA"/>
</dbReference>